<evidence type="ECO:0000313" key="1">
    <source>
        <dbReference type="EMBL" id="EFR46736.1"/>
    </source>
</evidence>
<protein>
    <submittedName>
        <fullName evidence="1">Uncharacterized protein</fullName>
    </submittedName>
</protein>
<name>A0ABN0BB00_9HELI</name>
<evidence type="ECO:0000313" key="2">
    <source>
        <dbReference type="Proteomes" id="UP000005755"/>
    </source>
</evidence>
<gene>
    <name evidence="1" type="ORF">HCCG_01283</name>
</gene>
<sequence>MIPAKEWHDSIDCVEAFTLKGNFNRHTKDRAFFLYRILHS</sequence>
<dbReference type="Proteomes" id="UP000005755">
    <property type="component" value="Unassembled WGS sequence"/>
</dbReference>
<organism evidence="1 2">
    <name type="scientific">Helicobacter cinaedi CCUG 18818 = ATCC BAA-847</name>
    <dbReference type="NCBI Taxonomy" id="537971"/>
    <lineage>
        <taxon>Bacteria</taxon>
        <taxon>Pseudomonadati</taxon>
        <taxon>Campylobacterota</taxon>
        <taxon>Epsilonproteobacteria</taxon>
        <taxon>Campylobacterales</taxon>
        <taxon>Helicobacteraceae</taxon>
        <taxon>Helicobacter</taxon>
    </lineage>
</organism>
<dbReference type="EMBL" id="DS990392">
    <property type="protein sequence ID" value="EFR46736.1"/>
    <property type="molecule type" value="Genomic_DNA"/>
</dbReference>
<keyword evidence="2" id="KW-1185">Reference proteome</keyword>
<reference evidence="2" key="1">
    <citation type="journal article" date="2014" name="Genome Announc.">
        <title>Draft genome sequences of six enterohepatic helicobacter species isolated from humans and one from rhesus macaques.</title>
        <authorList>
            <person name="Shen Z."/>
            <person name="Sheh A."/>
            <person name="Young S.K."/>
            <person name="Abouelliel A."/>
            <person name="Ward D.V."/>
            <person name="Earl A.M."/>
            <person name="Fox J.G."/>
        </authorList>
    </citation>
    <scope>NUCLEOTIDE SEQUENCE [LARGE SCALE GENOMIC DNA]</scope>
    <source>
        <strain evidence="2">CCUG 18818</strain>
    </source>
</reference>
<proteinExistence type="predicted"/>
<accession>A0ABN0BB00</accession>